<organism evidence="2 3">
    <name type="scientific">Coleofasciculus chthonoplastes PCC 7420</name>
    <dbReference type="NCBI Taxonomy" id="118168"/>
    <lineage>
        <taxon>Bacteria</taxon>
        <taxon>Bacillati</taxon>
        <taxon>Cyanobacteriota</taxon>
        <taxon>Cyanophyceae</taxon>
        <taxon>Coleofasciculales</taxon>
        <taxon>Coleofasciculaceae</taxon>
        <taxon>Coleofasciculus</taxon>
    </lineage>
</organism>
<evidence type="ECO:0000256" key="1">
    <source>
        <dbReference type="SAM" id="MobiDB-lite"/>
    </source>
</evidence>
<gene>
    <name evidence="2" type="ORF">MC7420_4379</name>
</gene>
<proteinExistence type="predicted"/>
<dbReference type="EMBL" id="DS989859">
    <property type="protein sequence ID" value="EDX73132.1"/>
    <property type="molecule type" value="Genomic_DNA"/>
</dbReference>
<reference evidence="2 3" key="1">
    <citation type="submission" date="2008-07" db="EMBL/GenBank/DDBJ databases">
        <authorList>
            <person name="Tandeau de Marsac N."/>
            <person name="Ferriera S."/>
            <person name="Johnson J."/>
            <person name="Kravitz S."/>
            <person name="Beeson K."/>
            <person name="Sutton G."/>
            <person name="Rogers Y.-H."/>
            <person name="Friedman R."/>
            <person name="Frazier M."/>
            <person name="Venter J.C."/>
        </authorList>
    </citation>
    <scope>NUCLEOTIDE SEQUENCE [LARGE SCALE GENOMIC DNA]</scope>
    <source>
        <strain evidence="2 3">PCC 7420</strain>
    </source>
</reference>
<keyword evidence="3" id="KW-1185">Reference proteome</keyword>
<accession>B4VXT1</accession>
<protein>
    <submittedName>
        <fullName evidence="2">Uncharacterized protein</fullName>
    </submittedName>
</protein>
<dbReference type="AlphaFoldDB" id="B4VXT1"/>
<name>B4VXT1_9CYAN</name>
<evidence type="ECO:0000313" key="3">
    <source>
        <dbReference type="Proteomes" id="UP000003835"/>
    </source>
</evidence>
<dbReference type="Proteomes" id="UP000003835">
    <property type="component" value="Unassembled WGS sequence"/>
</dbReference>
<sequence length="53" mass="5568">MGTVAVGFQTMGLVSIGSMGMGNIRIPIGAEESLSHPDNHSLPMPNQPNHDSH</sequence>
<dbReference type="HOGENOM" id="CLU_3060439_0_0_3"/>
<evidence type="ECO:0000313" key="2">
    <source>
        <dbReference type="EMBL" id="EDX73132.1"/>
    </source>
</evidence>
<feature type="region of interest" description="Disordered" evidence="1">
    <location>
        <begin position="29"/>
        <end position="53"/>
    </location>
</feature>